<dbReference type="AlphaFoldDB" id="A0A427XYH5"/>
<evidence type="ECO:0000313" key="2">
    <source>
        <dbReference type="EMBL" id="RSH83847.1"/>
    </source>
</evidence>
<sequence length="319" mass="33123">MSSPLPAPSTKHLHTLAHPLPREPNIVFNLGQRSIGGSSTATIGSADNDHPIRNGSSGSSGSGGSGNGLLSSSVSTGTTGTTLWLGAQIMACYLRDTLNITPPSAFKSTTTSQKSDGTGSSRVERKGRRVLELGSGIGYLALCMACWGYDVLATDVEPVLSGVLLPNVEDGRRVLERIKGGGRDVGIVQVGALDWVDVSRGGSLPWASDTGPGLLPPTPLQSTTTAKGSAETADLEAFSSGRESIQSTTSPGHFDDRHVDIILTTDTLYSTSLISPLWSTLAIISKSQDSPPPIYIALENRDPGLINGIKCGVGLVGME</sequence>
<dbReference type="GO" id="GO:0005634">
    <property type="term" value="C:nucleus"/>
    <property type="evidence" value="ECO:0007669"/>
    <property type="project" value="TreeGrafter"/>
</dbReference>
<dbReference type="Proteomes" id="UP000279259">
    <property type="component" value="Unassembled WGS sequence"/>
</dbReference>
<evidence type="ECO:0000256" key="1">
    <source>
        <dbReference type="SAM" id="MobiDB-lite"/>
    </source>
</evidence>
<dbReference type="Pfam" id="PF10294">
    <property type="entry name" value="Methyltransf_16"/>
    <property type="match status" value="1"/>
</dbReference>
<dbReference type="PANTHER" id="PTHR14614">
    <property type="entry name" value="HEPATOCELLULAR CARCINOMA-ASSOCIATED ANTIGEN"/>
    <property type="match status" value="1"/>
</dbReference>
<name>A0A427XYH5_9TREE</name>
<feature type="compositionally biased region" description="Gly residues" evidence="1">
    <location>
        <begin position="58"/>
        <end position="67"/>
    </location>
</feature>
<dbReference type="PANTHER" id="PTHR14614:SF162">
    <property type="entry name" value="EXPRESSED PROTEIN"/>
    <property type="match status" value="1"/>
</dbReference>
<dbReference type="InterPro" id="IPR029063">
    <property type="entry name" value="SAM-dependent_MTases_sf"/>
</dbReference>
<protein>
    <submittedName>
        <fullName evidence="2">Uncharacterized protein</fullName>
    </submittedName>
</protein>
<feature type="region of interest" description="Disordered" evidence="1">
    <location>
        <begin position="38"/>
        <end position="73"/>
    </location>
</feature>
<accession>A0A427XYH5</accession>
<dbReference type="STRING" id="1890683.A0A427XYH5"/>
<dbReference type="OrthoDB" id="194386at2759"/>
<proteinExistence type="predicted"/>
<feature type="compositionally biased region" description="Polar residues" evidence="1">
    <location>
        <begin position="104"/>
        <end position="121"/>
    </location>
</feature>
<comment type="caution">
    <text evidence="2">The sequence shown here is derived from an EMBL/GenBank/DDBJ whole genome shotgun (WGS) entry which is preliminary data.</text>
</comment>
<dbReference type="Gene3D" id="3.40.50.150">
    <property type="entry name" value="Vaccinia Virus protein VP39"/>
    <property type="match status" value="1"/>
</dbReference>
<dbReference type="GO" id="GO:0008757">
    <property type="term" value="F:S-adenosylmethionine-dependent methyltransferase activity"/>
    <property type="evidence" value="ECO:0007669"/>
    <property type="project" value="UniProtKB-ARBA"/>
</dbReference>
<reference evidence="2 3" key="1">
    <citation type="submission" date="2018-11" db="EMBL/GenBank/DDBJ databases">
        <title>Genome sequence of Saitozyma podzolica DSM 27192.</title>
        <authorList>
            <person name="Aliyu H."/>
            <person name="Gorte O."/>
            <person name="Ochsenreither K."/>
        </authorList>
    </citation>
    <scope>NUCLEOTIDE SEQUENCE [LARGE SCALE GENOMIC DNA]</scope>
    <source>
        <strain evidence="2 3">DSM 27192</strain>
    </source>
</reference>
<feature type="region of interest" description="Disordered" evidence="1">
    <location>
        <begin position="104"/>
        <end position="123"/>
    </location>
</feature>
<gene>
    <name evidence="2" type="ORF">EHS25_005462</name>
</gene>
<dbReference type="EMBL" id="RSCD01000023">
    <property type="protein sequence ID" value="RSH83847.1"/>
    <property type="molecule type" value="Genomic_DNA"/>
</dbReference>
<keyword evidence="3" id="KW-1185">Reference proteome</keyword>
<evidence type="ECO:0000313" key="3">
    <source>
        <dbReference type="Proteomes" id="UP000279259"/>
    </source>
</evidence>
<dbReference type="GO" id="GO:0005737">
    <property type="term" value="C:cytoplasm"/>
    <property type="evidence" value="ECO:0007669"/>
    <property type="project" value="TreeGrafter"/>
</dbReference>
<organism evidence="2 3">
    <name type="scientific">Saitozyma podzolica</name>
    <dbReference type="NCBI Taxonomy" id="1890683"/>
    <lineage>
        <taxon>Eukaryota</taxon>
        <taxon>Fungi</taxon>
        <taxon>Dikarya</taxon>
        <taxon>Basidiomycota</taxon>
        <taxon>Agaricomycotina</taxon>
        <taxon>Tremellomycetes</taxon>
        <taxon>Tremellales</taxon>
        <taxon>Trimorphomycetaceae</taxon>
        <taxon>Saitozyma</taxon>
    </lineage>
</organism>
<dbReference type="InterPro" id="IPR019410">
    <property type="entry name" value="Methyltransf_16"/>
</dbReference>
<dbReference type="SUPFAM" id="SSF53335">
    <property type="entry name" value="S-adenosyl-L-methionine-dependent methyltransferases"/>
    <property type="match status" value="1"/>
</dbReference>